<accession>A0A7C9PHN7</accession>
<dbReference type="InterPro" id="IPR043968">
    <property type="entry name" value="SGNH"/>
</dbReference>
<protein>
    <recommendedName>
        <fullName evidence="2">SGNH domain-containing protein</fullName>
    </recommendedName>
</protein>
<evidence type="ECO:0000256" key="1">
    <source>
        <dbReference type="SAM" id="SignalP"/>
    </source>
</evidence>
<comment type="caution">
    <text evidence="3">The sequence shown here is derived from an EMBL/GenBank/DDBJ whole genome shotgun (WGS) entry which is preliminary data.</text>
</comment>
<organism evidence="3 4">
    <name type="scientific">Ideonella livida</name>
    <dbReference type="NCBI Taxonomy" id="2707176"/>
    <lineage>
        <taxon>Bacteria</taxon>
        <taxon>Pseudomonadati</taxon>
        <taxon>Pseudomonadota</taxon>
        <taxon>Betaproteobacteria</taxon>
        <taxon>Burkholderiales</taxon>
        <taxon>Sphaerotilaceae</taxon>
        <taxon>Ideonella</taxon>
    </lineage>
</organism>
<feature type="domain" description="SGNH" evidence="2">
    <location>
        <begin position="51"/>
        <end position="305"/>
    </location>
</feature>
<dbReference type="Pfam" id="PF19040">
    <property type="entry name" value="SGNH"/>
    <property type="match status" value="1"/>
</dbReference>
<keyword evidence="1" id="KW-0732">Signal</keyword>
<evidence type="ECO:0000313" key="3">
    <source>
        <dbReference type="EMBL" id="NDY92009.1"/>
    </source>
</evidence>
<sequence>VLALASLGLLALAAAGAGLRPPAAVETAAQTARRPNTGLGAACDQSAPYRPLPACDQPGPGGAPPATLVWGDSLAMHLVPGLARRLPGGLRQATQSSCGPLLGLAPLSDAGHTPAWARQCQAFNEGVLAHLATRPDLRRVVLASAYRQYLVPQDLGRHWTQWRRGPQGDEHTGPVDPAAAVDALVATVQAVQALGREVVVVAPPPLAEVDTGRCLARQEAGRWTLGLQAGEPCAVDLAADARLQAPVRALLDGLRARLPQVQVVDLRAAGCPPGSAACPARLPSGTPLYRDARHLSVEGSQALAAAQRWERWAAP</sequence>
<reference evidence="3 4" key="1">
    <citation type="submission" date="2020-02" db="EMBL/GenBank/DDBJ databases">
        <title>Ideonella bacterium strain TBM-1.</title>
        <authorList>
            <person name="Chen W.-M."/>
        </authorList>
    </citation>
    <scope>NUCLEOTIDE SEQUENCE [LARGE SCALE GENOMIC DNA]</scope>
    <source>
        <strain evidence="3 4">TBM-1</strain>
    </source>
</reference>
<dbReference type="EMBL" id="JAAGOH010000013">
    <property type="protein sequence ID" value="NDY92009.1"/>
    <property type="molecule type" value="Genomic_DNA"/>
</dbReference>
<keyword evidence="4" id="KW-1185">Reference proteome</keyword>
<gene>
    <name evidence="3" type="ORF">G3A44_12505</name>
</gene>
<dbReference type="RefSeq" id="WP_203561393.1">
    <property type="nucleotide sequence ID" value="NZ_JAAGOH010000013.1"/>
</dbReference>
<feature type="non-terminal residue" evidence="3">
    <location>
        <position position="1"/>
    </location>
</feature>
<feature type="chain" id="PRO_5028825969" description="SGNH domain-containing protein" evidence="1">
    <location>
        <begin position="18"/>
        <end position="315"/>
    </location>
</feature>
<evidence type="ECO:0000313" key="4">
    <source>
        <dbReference type="Proteomes" id="UP000484255"/>
    </source>
</evidence>
<evidence type="ECO:0000259" key="2">
    <source>
        <dbReference type="Pfam" id="PF19040"/>
    </source>
</evidence>
<dbReference type="AlphaFoldDB" id="A0A7C9PHN7"/>
<name>A0A7C9PHN7_9BURK</name>
<proteinExistence type="predicted"/>
<dbReference type="Proteomes" id="UP000484255">
    <property type="component" value="Unassembled WGS sequence"/>
</dbReference>
<feature type="signal peptide" evidence="1">
    <location>
        <begin position="1"/>
        <end position="17"/>
    </location>
</feature>